<keyword evidence="6" id="KW-1185">Reference proteome</keyword>
<feature type="region of interest" description="Disordered" evidence="2">
    <location>
        <begin position="593"/>
        <end position="626"/>
    </location>
</feature>
<dbReference type="Proteomes" id="UP000291116">
    <property type="component" value="Unassembled WGS sequence"/>
</dbReference>
<feature type="compositionally biased region" description="Basic and acidic residues" evidence="2">
    <location>
        <begin position="813"/>
        <end position="822"/>
    </location>
</feature>
<proteinExistence type="predicted"/>
<feature type="compositionally biased region" description="Basic and acidic residues" evidence="2">
    <location>
        <begin position="708"/>
        <end position="725"/>
    </location>
</feature>
<dbReference type="Gene3D" id="3.30.9.10">
    <property type="entry name" value="D-Amino Acid Oxidase, subunit A, domain 2"/>
    <property type="match status" value="1"/>
</dbReference>
<accession>A0A448ZQW4</accession>
<feature type="compositionally biased region" description="Acidic residues" evidence="2">
    <location>
        <begin position="680"/>
        <end position="690"/>
    </location>
</feature>
<dbReference type="SUPFAM" id="SSF54373">
    <property type="entry name" value="FAD-linked reductases, C-terminal domain"/>
    <property type="match status" value="1"/>
</dbReference>
<dbReference type="GO" id="GO:0016491">
    <property type="term" value="F:oxidoreductase activity"/>
    <property type="evidence" value="ECO:0007669"/>
    <property type="project" value="UniProtKB-KW"/>
</dbReference>
<feature type="region of interest" description="Disordered" evidence="2">
    <location>
        <begin position="544"/>
        <end position="570"/>
    </location>
</feature>
<organism evidence="5 6">
    <name type="scientific">Pseudo-nitzschia multistriata</name>
    <dbReference type="NCBI Taxonomy" id="183589"/>
    <lineage>
        <taxon>Eukaryota</taxon>
        <taxon>Sar</taxon>
        <taxon>Stramenopiles</taxon>
        <taxon>Ochrophyta</taxon>
        <taxon>Bacillariophyta</taxon>
        <taxon>Bacillariophyceae</taxon>
        <taxon>Bacillariophycidae</taxon>
        <taxon>Bacillariales</taxon>
        <taxon>Bacillariaceae</taxon>
        <taxon>Pseudo-nitzschia</taxon>
    </lineage>
</organism>
<evidence type="ECO:0000313" key="5">
    <source>
        <dbReference type="EMBL" id="VEU44445.1"/>
    </source>
</evidence>
<keyword evidence="1" id="KW-0560">Oxidoreductase</keyword>
<feature type="region of interest" description="Disordered" evidence="2">
    <location>
        <begin position="38"/>
        <end position="82"/>
    </location>
</feature>
<evidence type="ECO:0000256" key="3">
    <source>
        <dbReference type="SAM" id="SignalP"/>
    </source>
</evidence>
<dbReference type="SUPFAM" id="SSF51905">
    <property type="entry name" value="FAD/NAD(P)-binding domain"/>
    <property type="match status" value="1"/>
</dbReference>
<dbReference type="PANTHER" id="PTHR13847:SF289">
    <property type="entry name" value="GLYCINE OXIDASE"/>
    <property type="match status" value="1"/>
</dbReference>
<evidence type="ECO:0000259" key="4">
    <source>
        <dbReference type="Pfam" id="PF01266"/>
    </source>
</evidence>
<dbReference type="GO" id="GO:0005737">
    <property type="term" value="C:cytoplasm"/>
    <property type="evidence" value="ECO:0007669"/>
    <property type="project" value="TreeGrafter"/>
</dbReference>
<dbReference type="Gene3D" id="3.50.50.60">
    <property type="entry name" value="FAD/NAD(P)-binding domain"/>
    <property type="match status" value="1"/>
</dbReference>
<dbReference type="InterPro" id="IPR006076">
    <property type="entry name" value="FAD-dep_OxRdtase"/>
</dbReference>
<protein>
    <recommendedName>
        <fullName evidence="4">FAD dependent oxidoreductase domain-containing protein</fullName>
    </recommendedName>
</protein>
<reference evidence="5 6" key="1">
    <citation type="submission" date="2019-01" db="EMBL/GenBank/DDBJ databases">
        <authorList>
            <person name="Ferrante I. M."/>
        </authorList>
    </citation>
    <scope>NUCLEOTIDE SEQUENCE [LARGE SCALE GENOMIC DNA]</scope>
    <source>
        <strain evidence="5 6">B856</strain>
    </source>
</reference>
<gene>
    <name evidence="5" type="ORF">PSNMU_V1.4_AUG-EV-PASAV3_0116010</name>
</gene>
<feature type="compositionally biased region" description="Low complexity" evidence="2">
    <location>
        <begin position="781"/>
        <end position="791"/>
    </location>
</feature>
<feature type="domain" description="FAD dependent oxidoreductase" evidence="4">
    <location>
        <begin position="93"/>
        <end position="472"/>
    </location>
</feature>
<evidence type="ECO:0000313" key="6">
    <source>
        <dbReference type="Proteomes" id="UP000291116"/>
    </source>
</evidence>
<feature type="compositionally biased region" description="Low complexity" evidence="2">
    <location>
        <begin position="597"/>
        <end position="618"/>
    </location>
</feature>
<feature type="region of interest" description="Disordered" evidence="2">
    <location>
        <begin position="708"/>
        <end position="841"/>
    </location>
</feature>
<feature type="signal peptide" evidence="3">
    <location>
        <begin position="1"/>
        <end position="24"/>
    </location>
</feature>
<feature type="region of interest" description="Disordered" evidence="2">
    <location>
        <begin position="639"/>
        <end position="694"/>
    </location>
</feature>
<evidence type="ECO:0000256" key="1">
    <source>
        <dbReference type="ARBA" id="ARBA00023002"/>
    </source>
</evidence>
<dbReference type="EMBL" id="CAACVS010000647">
    <property type="protein sequence ID" value="VEU44445.1"/>
    <property type="molecule type" value="Genomic_DNA"/>
</dbReference>
<dbReference type="InterPro" id="IPR036188">
    <property type="entry name" value="FAD/NAD-bd_sf"/>
</dbReference>
<evidence type="ECO:0000256" key="2">
    <source>
        <dbReference type="SAM" id="MobiDB-lite"/>
    </source>
</evidence>
<dbReference type="OrthoDB" id="424974at2759"/>
<dbReference type="PANTHER" id="PTHR13847">
    <property type="entry name" value="SARCOSINE DEHYDROGENASE-RELATED"/>
    <property type="match status" value="1"/>
</dbReference>
<keyword evidence="3" id="KW-0732">Signal</keyword>
<name>A0A448ZQW4_9STRA</name>
<dbReference type="Pfam" id="PF01266">
    <property type="entry name" value="DAO"/>
    <property type="match status" value="1"/>
</dbReference>
<feature type="compositionally biased region" description="Low complexity" evidence="2">
    <location>
        <begin position="44"/>
        <end position="66"/>
    </location>
</feature>
<sequence length="841" mass="89849">MQFSSSKPTSALALLLGLAGIVTAWHAPSSFRPARVAGTNLRMSSPSSSSPRDGSTSKLSHSSSLSPNPPSQPAPSSMVPSVPLRRSNQLYKDVVIVGGGLAGLSTALYLTQIDPERRITVLDKNEDDGNIPGAGNMASMAAAGMLAPNSERLPKGDYRDLCMASRRMYADFTSLVEGMAQESGPEGLPYLTQDDGSGLDPWNIGYVASGGFFAPAFAGDSVATWAPPEEEDGGRKTKASSAVWLDATQARELEPHLHPDVVGGWWFPEDASVDARRLTCSLKAACVGAGVEFLCGPRNEVTSLDLQDGRCNGFWLGSESGRYVSAKAVLVANGAWMRNLLPVPLEPHKGQSLSLRMPKDRPPILKRVLFGGDSYIVPKADGRIVIGATVEAGSFDSAVTPAGIMHVLSYALELVPGLADLPIEETWAGLRPTTPDKGPILGETPWENLYLAGGYWRNGVLLAPKTGHLLATLIASQNKGEGNTLLSRDDEAMLEAFAWDRFTSPEGGKRMAANARYAASMYPVHKRKSGTGVAAAVGTELGSYSTARSAGEERQKDRKSLFGSDGFDGIDSETEDLFEKAAMMGREDAEVFEGLDGESSSSSSESTSDHTGGSPSSSGGDGDDKSLKFYYSEQETALGELRVLDSDESSPAAPSPEEIETTVPYDGSADAITVGSADNDAPEGDEDAGDDASRLELLYESIRENKAKQKVDLPDQDIKDTRPDPGFRISHVCKKTGKVREMPPYVQPGEFFESLEQQEQKEEAEVETPPSNGIPTDEVEGSGSAPSSGSGENYDETTYDGYQEIFKANASSSRKEELEKMKLARISNRSSAPPREVRKKE</sequence>
<dbReference type="AlphaFoldDB" id="A0A448ZQW4"/>
<feature type="compositionally biased region" description="Basic and acidic residues" evidence="2">
    <location>
        <begin position="550"/>
        <end position="560"/>
    </location>
</feature>
<feature type="chain" id="PRO_5019485459" description="FAD dependent oxidoreductase domain-containing protein" evidence="3">
    <location>
        <begin position="25"/>
        <end position="841"/>
    </location>
</feature>